<dbReference type="RefSeq" id="WP_160776559.1">
    <property type="nucleotide sequence ID" value="NZ_WUMV01000007.1"/>
</dbReference>
<protein>
    <submittedName>
        <fullName evidence="3">C4-dicarboxylate ABC transporter</fullName>
    </submittedName>
</protein>
<gene>
    <name evidence="3" type="ORF">GR183_15510</name>
</gene>
<dbReference type="CDD" id="cd13669">
    <property type="entry name" value="PBP2_TRAP_TM0322_like"/>
    <property type="match status" value="1"/>
</dbReference>
<dbReference type="InterPro" id="IPR038404">
    <property type="entry name" value="TRAP_DctP_sf"/>
</dbReference>
<organism evidence="3 4">
    <name type="scientific">Stappia sediminis</name>
    <dbReference type="NCBI Taxonomy" id="2692190"/>
    <lineage>
        <taxon>Bacteria</taxon>
        <taxon>Pseudomonadati</taxon>
        <taxon>Pseudomonadota</taxon>
        <taxon>Alphaproteobacteria</taxon>
        <taxon>Hyphomicrobiales</taxon>
        <taxon>Stappiaceae</taxon>
        <taxon>Stappia</taxon>
    </lineage>
</organism>
<feature type="signal peptide" evidence="2">
    <location>
        <begin position="1"/>
        <end position="25"/>
    </location>
</feature>
<accession>A0A7X3LWG1</accession>
<evidence type="ECO:0000256" key="1">
    <source>
        <dbReference type="ARBA" id="ARBA00022729"/>
    </source>
</evidence>
<dbReference type="Pfam" id="PF03480">
    <property type="entry name" value="DctP"/>
    <property type="match status" value="1"/>
</dbReference>
<dbReference type="AlphaFoldDB" id="A0A7X3LWG1"/>
<keyword evidence="4" id="KW-1185">Reference proteome</keyword>
<dbReference type="GO" id="GO:0055085">
    <property type="term" value="P:transmembrane transport"/>
    <property type="evidence" value="ECO:0007669"/>
    <property type="project" value="InterPro"/>
</dbReference>
<dbReference type="Proteomes" id="UP000433101">
    <property type="component" value="Unassembled WGS sequence"/>
</dbReference>
<dbReference type="Gene3D" id="3.40.190.170">
    <property type="entry name" value="Bacterial extracellular solute-binding protein, family 7"/>
    <property type="match status" value="1"/>
</dbReference>
<evidence type="ECO:0000313" key="3">
    <source>
        <dbReference type="EMBL" id="MXN66321.1"/>
    </source>
</evidence>
<reference evidence="3 4" key="1">
    <citation type="submission" date="2019-12" db="EMBL/GenBank/DDBJ databases">
        <authorList>
            <person name="Li M."/>
        </authorList>
    </citation>
    <scope>NUCLEOTIDE SEQUENCE [LARGE SCALE GENOMIC DNA]</scope>
    <source>
        <strain evidence="3 4">GBMRC 2046</strain>
    </source>
</reference>
<name>A0A7X3LWG1_9HYPH</name>
<evidence type="ECO:0000256" key="2">
    <source>
        <dbReference type="SAM" id="SignalP"/>
    </source>
</evidence>
<evidence type="ECO:0000313" key="4">
    <source>
        <dbReference type="Proteomes" id="UP000433101"/>
    </source>
</evidence>
<dbReference type="PANTHER" id="PTHR33376">
    <property type="match status" value="1"/>
</dbReference>
<dbReference type="PANTHER" id="PTHR33376:SF3">
    <property type="entry name" value="C4-DICARBOXYLATE-BINDING PROTEIN"/>
    <property type="match status" value="1"/>
</dbReference>
<keyword evidence="1 2" id="KW-0732">Signal</keyword>
<dbReference type="NCBIfam" id="NF037995">
    <property type="entry name" value="TRAP_S1"/>
    <property type="match status" value="1"/>
</dbReference>
<feature type="chain" id="PRO_5031148438" evidence="2">
    <location>
        <begin position="26"/>
        <end position="326"/>
    </location>
</feature>
<dbReference type="InterPro" id="IPR018389">
    <property type="entry name" value="DctP_fam"/>
</dbReference>
<proteinExistence type="predicted"/>
<comment type="caution">
    <text evidence="3">The sequence shown here is derived from an EMBL/GenBank/DDBJ whole genome shotgun (WGS) entry which is preliminary data.</text>
</comment>
<sequence>MSIAKFSNALLAGLAASFIATGAWAADYTLSVNTALATTDPLYKGLEAFQANVADASGGRMEIKIFPNSQLGPDEDVLEQARAGAPVAVVVDGGRLAVFQKEFGVLGAPFLASGYDGIRKVVTSDMFEEWVQALHDGSSLQVLSFNWWQGERHLLTNKEINVPADLNGIRMRTPGAPVWTGTIGAMGATPTPMPWGEVYSALSSNVIDGAEAQFPAIVGAKLDEVITHITKTGHINLITGIVTSGAWFDSLPEDLQKILRDEALKAGDIASYGTRDSLAGIESALVEKGISVREVDVTPFKEATATVYDDLGYGDLRDKLRALAAE</sequence>
<dbReference type="EMBL" id="WUMV01000007">
    <property type="protein sequence ID" value="MXN66321.1"/>
    <property type="molecule type" value="Genomic_DNA"/>
</dbReference>